<protein>
    <submittedName>
        <fullName evidence="1">HAD-IA family hydrolase</fullName>
    </submittedName>
</protein>
<comment type="caution">
    <text evidence="1">The sequence shown here is derived from an EMBL/GenBank/DDBJ whole genome shotgun (WGS) entry which is preliminary data.</text>
</comment>
<dbReference type="CDD" id="cd01427">
    <property type="entry name" value="HAD_like"/>
    <property type="match status" value="1"/>
</dbReference>
<keyword evidence="1" id="KW-0378">Hydrolase</keyword>
<name>A0ABN3NFQ0_9ACTN</name>
<evidence type="ECO:0000313" key="2">
    <source>
        <dbReference type="Proteomes" id="UP001499978"/>
    </source>
</evidence>
<dbReference type="GO" id="GO:0016787">
    <property type="term" value="F:hydrolase activity"/>
    <property type="evidence" value="ECO:0007669"/>
    <property type="project" value="UniProtKB-KW"/>
</dbReference>
<evidence type="ECO:0000313" key="1">
    <source>
        <dbReference type="EMBL" id="GAA2520905.1"/>
    </source>
</evidence>
<reference evidence="1 2" key="1">
    <citation type="journal article" date="2019" name="Int. J. Syst. Evol. Microbiol.">
        <title>The Global Catalogue of Microorganisms (GCM) 10K type strain sequencing project: providing services to taxonomists for standard genome sequencing and annotation.</title>
        <authorList>
            <consortium name="The Broad Institute Genomics Platform"/>
            <consortium name="The Broad Institute Genome Sequencing Center for Infectious Disease"/>
            <person name="Wu L."/>
            <person name="Ma J."/>
        </authorList>
    </citation>
    <scope>NUCLEOTIDE SEQUENCE [LARGE SCALE GENOMIC DNA]</scope>
    <source>
        <strain evidence="1 2">JCM 3367</strain>
    </source>
</reference>
<dbReference type="SUPFAM" id="SSF56784">
    <property type="entry name" value="HAD-like"/>
    <property type="match status" value="1"/>
</dbReference>
<dbReference type="InterPro" id="IPR036412">
    <property type="entry name" value="HAD-like_sf"/>
</dbReference>
<sequence>MSVPAGRHLVWDWNGTLLDDLSLVMTATNVAFASVDAPPVTPDDHRRRFRRPIVDYYGEVLGRVVTPEEFAQLDRIFHDAYRQGLVNAALAADAEHAMRSWPGGQSLLSMWFHDELVPLVHGFGLQSLLARIDGLRATVGGGPKAGHLAEHLVALGLSGGQVVLIGDSLDDADAAEAVGAGCVLYTGGLTHPELLAARGVPVATTLVEAVRLAARLD</sequence>
<organism evidence="1 2">
    <name type="scientific">Pilimelia columellifera subsp. columellifera</name>
    <dbReference type="NCBI Taxonomy" id="706583"/>
    <lineage>
        <taxon>Bacteria</taxon>
        <taxon>Bacillati</taxon>
        <taxon>Actinomycetota</taxon>
        <taxon>Actinomycetes</taxon>
        <taxon>Micromonosporales</taxon>
        <taxon>Micromonosporaceae</taxon>
        <taxon>Pilimelia</taxon>
    </lineage>
</organism>
<proteinExistence type="predicted"/>
<dbReference type="Gene3D" id="1.10.150.240">
    <property type="entry name" value="Putative phosphatase, domain 2"/>
    <property type="match status" value="1"/>
</dbReference>
<dbReference type="Gene3D" id="3.40.50.1000">
    <property type="entry name" value="HAD superfamily/HAD-like"/>
    <property type="match status" value="1"/>
</dbReference>
<keyword evidence="2" id="KW-1185">Reference proteome</keyword>
<dbReference type="Proteomes" id="UP001499978">
    <property type="component" value="Unassembled WGS sequence"/>
</dbReference>
<gene>
    <name evidence="1" type="ORF">GCM10010201_18190</name>
</gene>
<dbReference type="EMBL" id="BAAARY010000006">
    <property type="protein sequence ID" value="GAA2520905.1"/>
    <property type="molecule type" value="Genomic_DNA"/>
</dbReference>
<dbReference type="Pfam" id="PF13242">
    <property type="entry name" value="Hydrolase_like"/>
    <property type="match status" value="1"/>
</dbReference>
<dbReference type="InterPro" id="IPR023214">
    <property type="entry name" value="HAD_sf"/>
</dbReference>
<accession>A0ABN3NFQ0</accession>
<dbReference type="InterPro" id="IPR023198">
    <property type="entry name" value="PGP-like_dom2"/>
</dbReference>